<evidence type="ECO:0000256" key="3">
    <source>
        <dbReference type="ARBA" id="ARBA00023002"/>
    </source>
</evidence>
<dbReference type="NCBIfam" id="TIGR00401">
    <property type="entry name" value="msrA"/>
    <property type="match status" value="1"/>
</dbReference>
<comment type="catalytic activity">
    <reaction evidence="5">
        <text>L-methionyl-[protein] + [thioredoxin]-disulfide + H2O = L-methionyl-(S)-S-oxide-[protein] + [thioredoxin]-dithiol</text>
        <dbReference type="Rhea" id="RHEA:14217"/>
        <dbReference type="Rhea" id="RHEA-COMP:10698"/>
        <dbReference type="Rhea" id="RHEA-COMP:10700"/>
        <dbReference type="Rhea" id="RHEA-COMP:12313"/>
        <dbReference type="Rhea" id="RHEA-COMP:12315"/>
        <dbReference type="ChEBI" id="CHEBI:15377"/>
        <dbReference type="ChEBI" id="CHEBI:16044"/>
        <dbReference type="ChEBI" id="CHEBI:29950"/>
        <dbReference type="ChEBI" id="CHEBI:44120"/>
        <dbReference type="ChEBI" id="CHEBI:50058"/>
        <dbReference type="EC" id="1.8.4.11"/>
    </reaction>
</comment>
<dbReference type="PANTHER" id="PTHR43774">
    <property type="entry name" value="PEPTIDE METHIONINE SULFOXIDE REDUCTASE"/>
    <property type="match status" value="1"/>
</dbReference>
<dbReference type="Gene3D" id="3.30.1060.10">
    <property type="entry name" value="Peptide methionine sulphoxide reductase MsrA"/>
    <property type="match status" value="1"/>
</dbReference>
<dbReference type="EMBL" id="ML119684">
    <property type="protein sequence ID" value="RPA80799.1"/>
    <property type="molecule type" value="Genomic_DNA"/>
</dbReference>
<keyword evidence="9" id="KW-1185">Reference proteome</keyword>
<evidence type="ECO:0000259" key="7">
    <source>
        <dbReference type="Pfam" id="PF01625"/>
    </source>
</evidence>
<feature type="domain" description="Peptide methionine sulphoxide reductase MsrA" evidence="7">
    <location>
        <begin position="40"/>
        <end position="194"/>
    </location>
</feature>
<evidence type="ECO:0000256" key="5">
    <source>
        <dbReference type="ARBA" id="ARBA00047806"/>
    </source>
</evidence>
<organism evidence="8 9">
    <name type="scientific">Ascobolus immersus RN42</name>
    <dbReference type="NCBI Taxonomy" id="1160509"/>
    <lineage>
        <taxon>Eukaryota</taxon>
        <taxon>Fungi</taxon>
        <taxon>Dikarya</taxon>
        <taxon>Ascomycota</taxon>
        <taxon>Pezizomycotina</taxon>
        <taxon>Pezizomycetes</taxon>
        <taxon>Pezizales</taxon>
        <taxon>Ascobolaceae</taxon>
        <taxon>Ascobolus</taxon>
    </lineage>
</organism>
<dbReference type="PANTHER" id="PTHR43774:SF1">
    <property type="entry name" value="PEPTIDE METHIONINE SULFOXIDE REDUCTASE MSRA 2"/>
    <property type="match status" value="1"/>
</dbReference>
<evidence type="ECO:0000313" key="8">
    <source>
        <dbReference type="EMBL" id="RPA80799.1"/>
    </source>
</evidence>
<proteinExistence type="inferred from homology"/>
<accession>A0A3N4I448</accession>
<dbReference type="InterPro" id="IPR036509">
    <property type="entry name" value="Met_Sox_Rdtase_MsrA_sf"/>
</dbReference>
<dbReference type="HAMAP" id="MF_01401">
    <property type="entry name" value="MsrA"/>
    <property type="match status" value="1"/>
</dbReference>
<protein>
    <recommendedName>
        <fullName evidence="2">peptide-methionine (S)-S-oxide reductase</fullName>
        <ecNumber evidence="2">1.8.4.11</ecNumber>
    </recommendedName>
    <alternativeName>
        <fullName evidence="4">Peptide-methionine (S)-S-oxide reductase</fullName>
    </alternativeName>
</protein>
<dbReference type="STRING" id="1160509.A0A3N4I448"/>
<dbReference type="GO" id="GO:0034599">
    <property type="term" value="P:cellular response to oxidative stress"/>
    <property type="evidence" value="ECO:0007669"/>
    <property type="project" value="UniProtKB-ARBA"/>
</dbReference>
<evidence type="ECO:0000256" key="4">
    <source>
        <dbReference type="ARBA" id="ARBA00030643"/>
    </source>
</evidence>
<dbReference type="SUPFAM" id="SSF55068">
    <property type="entry name" value="Peptide methionine sulfoxide reductase"/>
    <property type="match status" value="1"/>
</dbReference>
<evidence type="ECO:0000313" key="9">
    <source>
        <dbReference type="Proteomes" id="UP000275078"/>
    </source>
</evidence>
<name>A0A3N4I448_ASCIM</name>
<dbReference type="Pfam" id="PF01625">
    <property type="entry name" value="PMSR"/>
    <property type="match status" value="1"/>
</dbReference>
<gene>
    <name evidence="8" type="ORF">BJ508DRAFT_415068</name>
</gene>
<dbReference type="EC" id="1.8.4.11" evidence="2"/>
<dbReference type="Proteomes" id="UP000275078">
    <property type="component" value="Unassembled WGS sequence"/>
</dbReference>
<evidence type="ECO:0000256" key="1">
    <source>
        <dbReference type="ARBA" id="ARBA00005591"/>
    </source>
</evidence>
<evidence type="ECO:0000256" key="6">
    <source>
        <dbReference type="ARBA" id="ARBA00048782"/>
    </source>
</evidence>
<dbReference type="FunFam" id="3.30.1060.10:FF:000006">
    <property type="entry name" value="Peptide methionine sulfoxide reductase"/>
    <property type="match status" value="1"/>
</dbReference>
<keyword evidence="3" id="KW-0560">Oxidoreductase</keyword>
<sequence>MIPNFLSRIITPLTSTKMGVTPSHTGITGSPITLPANHQKAIFAAGCFWGVEHIFRKHFPGLHSLRVGYIGGSTTSPTYRAVCSGSTGHAEAVLLVYDESKTPYRELVEFFYRMHDPTTANRQGPDVGTQYRSAIYYTSEEQRKTAEEVTRGKASKWWAPQGSVKTEVVEAGEWWDAEDYHQRYLDNNPGGYECPSHFVRNFQ</sequence>
<comment type="similarity">
    <text evidence="1">Belongs to the MsrA Met sulfoxide reductase family.</text>
</comment>
<dbReference type="OrthoDB" id="77405at2759"/>
<dbReference type="AlphaFoldDB" id="A0A3N4I448"/>
<dbReference type="GO" id="GO:0008113">
    <property type="term" value="F:peptide-methionine (S)-S-oxide reductase activity"/>
    <property type="evidence" value="ECO:0007669"/>
    <property type="project" value="UniProtKB-EC"/>
</dbReference>
<evidence type="ECO:0000256" key="2">
    <source>
        <dbReference type="ARBA" id="ARBA00012502"/>
    </source>
</evidence>
<comment type="catalytic activity">
    <reaction evidence="6">
        <text>[thioredoxin]-disulfide + L-methionine + H2O = L-methionine (S)-S-oxide + [thioredoxin]-dithiol</text>
        <dbReference type="Rhea" id="RHEA:19993"/>
        <dbReference type="Rhea" id="RHEA-COMP:10698"/>
        <dbReference type="Rhea" id="RHEA-COMP:10700"/>
        <dbReference type="ChEBI" id="CHEBI:15377"/>
        <dbReference type="ChEBI" id="CHEBI:29950"/>
        <dbReference type="ChEBI" id="CHEBI:50058"/>
        <dbReference type="ChEBI" id="CHEBI:57844"/>
        <dbReference type="ChEBI" id="CHEBI:58772"/>
        <dbReference type="EC" id="1.8.4.11"/>
    </reaction>
</comment>
<dbReference type="InterPro" id="IPR002569">
    <property type="entry name" value="Met_Sox_Rdtase_MsrA_dom"/>
</dbReference>
<reference evidence="8 9" key="1">
    <citation type="journal article" date="2018" name="Nat. Ecol. Evol.">
        <title>Pezizomycetes genomes reveal the molecular basis of ectomycorrhizal truffle lifestyle.</title>
        <authorList>
            <person name="Murat C."/>
            <person name="Payen T."/>
            <person name="Noel B."/>
            <person name="Kuo A."/>
            <person name="Morin E."/>
            <person name="Chen J."/>
            <person name="Kohler A."/>
            <person name="Krizsan K."/>
            <person name="Balestrini R."/>
            <person name="Da Silva C."/>
            <person name="Montanini B."/>
            <person name="Hainaut M."/>
            <person name="Levati E."/>
            <person name="Barry K.W."/>
            <person name="Belfiori B."/>
            <person name="Cichocki N."/>
            <person name="Clum A."/>
            <person name="Dockter R.B."/>
            <person name="Fauchery L."/>
            <person name="Guy J."/>
            <person name="Iotti M."/>
            <person name="Le Tacon F."/>
            <person name="Lindquist E.A."/>
            <person name="Lipzen A."/>
            <person name="Malagnac F."/>
            <person name="Mello A."/>
            <person name="Molinier V."/>
            <person name="Miyauchi S."/>
            <person name="Poulain J."/>
            <person name="Riccioni C."/>
            <person name="Rubini A."/>
            <person name="Sitrit Y."/>
            <person name="Splivallo R."/>
            <person name="Traeger S."/>
            <person name="Wang M."/>
            <person name="Zifcakova L."/>
            <person name="Wipf D."/>
            <person name="Zambonelli A."/>
            <person name="Paolocci F."/>
            <person name="Nowrousian M."/>
            <person name="Ottonello S."/>
            <person name="Baldrian P."/>
            <person name="Spatafora J.W."/>
            <person name="Henrissat B."/>
            <person name="Nagy L.G."/>
            <person name="Aury J.M."/>
            <person name="Wincker P."/>
            <person name="Grigoriev I.V."/>
            <person name="Bonfante P."/>
            <person name="Martin F.M."/>
        </authorList>
    </citation>
    <scope>NUCLEOTIDE SEQUENCE [LARGE SCALE GENOMIC DNA]</scope>
    <source>
        <strain evidence="8 9">RN42</strain>
    </source>
</reference>